<proteinExistence type="predicted"/>
<keyword evidence="1" id="KW-1133">Transmembrane helix</keyword>
<protein>
    <submittedName>
        <fullName evidence="3">TMPPE metallophosphoesterase</fullName>
    </submittedName>
</protein>
<feature type="non-terminal residue" evidence="3">
    <location>
        <position position="1"/>
    </location>
</feature>
<keyword evidence="1" id="KW-0472">Membrane</keyword>
<dbReference type="Proteomes" id="UP000736164">
    <property type="component" value="Unassembled WGS sequence"/>
</dbReference>
<dbReference type="AlphaFoldDB" id="A0A8J7NZ90"/>
<name>A0A8J7NZ90_ATRSP</name>
<dbReference type="InterPro" id="IPR029052">
    <property type="entry name" value="Metallo-depent_PP-like"/>
</dbReference>
<organism evidence="3 4">
    <name type="scientific">Atractosteus spatula</name>
    <name type="common">Alligator gar</name>
    <name type="synonym">Lepisosteus spatula</name>
    <dbReference type="NCBI Taxonomy" id="7917"/>
    <lineage>
        <taxon>Eukaryota</taxon>
        <taxon>Metazoa</taxon>
        <taxon>Chordata</taxon>
        <taxon>Craniata</taxon>
        <taxon>Vertebrata</taxon>
        <taxon>Euteleostomi</taxon>
        <taxon>Actinopterygii</taxon>
        <taxon>Neopterygii</taxon>
        <taxon>Holostei</taxon>
        <taxon>Semionotiformes</taxon>
        <taxon>Lepisosteidae</taxon>
        <taxon>Atractosteus</taxon>
    </lineage>
</organism>
<dbReference type="CDD" id="cd07385">
    <property type="entry name" value="MPP_YkuE_C"/>
    <property type="match status" value="1"/>
</dbReference>
<keyword evidence="1" id="KW-0812">Transmembrane</keyword>
<keyword evidence="4" id="KW-1185">Reference proteome</keyword>
<feature type="transmembrane region" description="Helical" evidence="1">
    <location>
        <begin position="87"/>
        <end position="107"/>
    </location>
</feature>
<dbReference type="InterPro" id="IPR004843">
    <property type="entry name" value="Calcineurin-like_PHP"/>
</dbReference>
<reference evidence="3" key="1">
    <citation type="journal article" date="2021" name="Cell">
        <title>Tracing the genetic footprints of vertebrate landing in non-teleost ray-finned fishes.</title>
        <authorList>
            <person name="Bi X."/>
            <person name="Wang K."/>
            <person name="Yang L."/>
            <person name="Pan H."/>
            <person name="Jiang H."/>
            <person name="Wei Q."/>
            <person name="Fang M."/>
            <person name="Yu H."/>
            <person name="Zhu C."/>
            <person name="Cai Y."/>
            <person name="He Y."/>
            <person name="Gan X."/>
            <person name="Zeng H."/>
            <person name="Yu D."/>
            <person name="Zhu Y."/>
            <person name="Jiang H."/>
            <person name="Qiu Q."/>
            <person name="Yang H."/>
            <person name="Zhang Y.E."/>
            <person name="Wang W."/>
            <person name="Zhu M."/>
            <person name="He S."/>
            <person name="Zhang G."/>
        </authorList>
    </citation>
    <scope>NUCLEOTIDE SEQUENCE</scope>
    <source>
        <strain evidence="3">Allg_001</strain>
    </source>
</reference>
<dbReference type="PANTHER" id="PTHR31302:SF0">
    <property type="entry name" value="TRANSMEMBRANE PROTEIN WITH METALLOPHOSPHOESTERASE DOMAIN"/>
    <property type="match status" value="1"/>
</dbReference>
<evidence type="ECO:0000259" key="2">
    <source>
        <dbReference type="Pfam" id="PF00149"/>
    </source>
</evidence>
<feature type="domain" description="Calcineurin-like phosphoesterase" evidence="2">
    <location>
        <begin position="209"/>
        <end position="383"/>
    </location>
</feature>
<dbReference type="SUPFAM" id="SSF56300">
    <property type="entry name" value="Metallo-dependent phosphatases"/>
    <property type="match status" value="1"/>
</dbReference>
<sequence>AMPGLSKLPLEAKVAMATGLVFFSMLVSRSVLSARIPEGTRAKLFRLQFLLFVNSLMLIGSVRIWKRVAVGLCRWRGESCLTHCWKLAVLLFLTSAHSSFLTLLVLVSEEPSWIGLVTYTCLGSYVILLFFLFVFGWLDQARKLLGGSRSAASQAPGAADRHPKRKDVLAIGVTLALTVLGLLNGAQPPAVVRVEIPVQKLPPSFDNAKLVLLSDIHLGPTVGKSRLEMIVSMVNQLQPDMVAIVGDLTDSQVAPLQTVTEPLRHMKSRLGIYFVTGNHEYYTGDVDRWFSHLKTLNVQPLHNGNARIALPESSEEWFCLAGVDDLEASMLQYPGHGMDLARALSGCSTEKAIILLAHQPHAAKRALQERPDISLVLSGHTHAGQIFPLSIPAYLLNPFFAGLYRVGDSSFVYVTPGTVYYGVPMRIGSRAEITEIILKSPLGPDTSTGARGKRAS</sequence>
<comment type="caution">
    <text evidence="3">The sequence shown here is derived from an EMBL/GenBank/DDBJ whole genome shotgun (WGS) entry which is preliminary data.</text>
</comment>
<dbReference type="GO" id="GO:0016787">
    <property type="term" value="F:hydrolase activity"/>
    <property type="evidence" value="ECO:0007669"/>
    <property type="project" value="InterPro"/>
</dbReference>
<evidence type="ECO:0000313" key="4">
    <source>
        <dbReference type="Proteomes" id="UP000736164"/>
    </source>
</evidence>
<feature type="transmembrane region" description="Helical" evidence="1">
    <location>
        <begin position="49"/>
        <end position="66"/>
    </location>
</feature>
<dbReference type="EMBL" id="JAAWVO010053459">
    <property type="protein sequence ID" value="MBN3321058.1"/>
    <property type="molecule type" value="Genomic_DNA"/>
</dbReference>
<dbReference type="Pfam" id="PF00149">
    <property type="entry name" value="Metallophos"/>
    <property type="match status" value="1"/>
</dbReference>
<evidence type="ECO:0000256" key="1">
    <source>
        <dbReference type="SAM" id="Phobius"/>
    </source>
</evidence>
<dbReference type="Gene3D" id="3.60.21.10">
    <property type="match status" value="1"/>
</dbReference>
<accession>A0A8J7NZ90</accession>
<feature type="transmembrane region" description="Helical" evidence="1">
    <location>
        <begin position="113"/>
        <end position="138"/>
    </location>
</feature>
<feature type="non-terminal residue" evidence="3">
    <location>
        <position position="456"/>
    </location>
</feature>
<dbReference type="PANTHER" id="PTHR31302">
    <property type="entry name" value="TRANSMEMBRANE PROTEIN WITH METALLOPHOSPHOESTERASE DOMAIN-RELATED"/>
    <property type="match status" value="1"/>
</dbReference>
<gene>
    <name evidence="3" type="primary">Tmppe</name>
    <name evidence="3" type="ORF">GTO95_0009817</name>
</gene>
<dbReference type="InterPro" id="IPR051158">
    <property type="entry name" value="Metallophosphoesterase_sf"/>
</dbReference>
<evidence type="ECO:0000313" key="3">
    <source>
        <dbReference type="EMBL" id="MBN3321058.1"/>
    </source>
</evidence>